<evidence type="ECO:0000256" key="1">
    <source>
        <dbReference type="SAM" id="Phobius"/>
    </source>
</evidence>
<dbReference type="EMBL" id="UYRT01093584">
    <property type="protein sequence ID" value="VDN39006.1"/>
    <property type="molecule type" value="Genomic_DNA"/>
</dbReference>
<reference evidence="2 3" key="1">
    <citation type="submission" date="2018-11" db="EMBL/GenBank/DDBJ databases">
        <authorList>
            <consortium name="Pathogen Informatics"/>
        </authorList>
    </citation>
    <scope>NUCLEOTIDE SEQUENCE [LARGE SCALE GENOMIC DNA]</scope>
</reference>
<protein>
    <submittedName>
        <fullName evidence="2">Uncharacterized protein</fullName>
    </submittedName>
</protein>
<keyword evidence="1" id="KW-0472">Membrane</keyword>
<feature type="transmembrane region" description="Helical" evidence="1">
    <location>
        <begin position="56"/>
        <end position="75"/>
    </location>
</feature>
<sequence>MRKRRVRVSKLIRIARLQKVFVDAAHSDVHCRLLNAYLLDQNAADGACQIVSKRFFIWKLLSVVVFIAVSNVYTIKAHTRGRDPHTWIFSTSTGEIQEQSLGCLILPIINEGGHCCLQNKYLLVTAF</sequence>
<evidence type="ECO:0000313" key="2">
    <source>
        <dbReference type="EMBL" id="VDN39006.1"/>
    </source>
</evidence>
<keyword evidence="1" id="KW-1133">Transmembrane helix</keyword>
<organism evidence="2 3">
    <name type="scientific">Gongylonema pulchrum</name>
    <dbReference type="NCBI Taxonomy" id="637853"/>
    <lineage>
        <taxon>Eukaryota</taxon>
        <taxon>Metazoa</taxon>
        <taxon>Ecdysozoa</taxon>
        <taxon>Nematoda</taxon>
        <taxon>Chromadorea</taxon>
        <taxon>Rhabditida</taxon>
        <taxon>Spirurina</taxon>
        <taxon>Spiruromorpha</taxon>
        <taxon>Spiruroidea</taxon>
        <taxon>Gongylonematidae</taxon>
        <taxon>Gongylonema</taxon>
    </lineage>
</organism>
<accession>A0A3P7R765</accession>
<evidence type="ECO:0000313" key="3">
    <source>
        <dbReference type="Proteomes" id="UP000271098"/>
    </source>
</evidence>
<dbReference type="AlphaFoldDB" id="A0A3P7R765"/>
<dbReference type="Proteomes" id="UP000271098">
    <property type="component" value="Unassembled WGS sequence"/>
</dbReference>
<keyword evidence="3" id="KW-1185">Reference proteome</keyword>
<dbReference type="OrthoDB" id="5340910at2759"/>
<name>A0A3P7R765_9BILA</name>
<gene>
    <name evidence="2" type="ORF">GPUH_LOCUS21829</name>
</gene>
<proteinExistence type="predicted"/>
<keyword evidence="1" id="KW-0812">Transmembrane</keyword>